<dbReference type="Proteomes" id="UP001631957">
    <property type="component" value="Unassembled WGS sequence"/>
</dbReference>
<dbReference type="Pfam" id="PF21181">
    <property type="entry name" value="SsfX3_N"/>
    <property type="match status" value="1"/>
</dbReference>
<protein>
    <submittedName>
        <fullName evidence="3">GDSL-type esterase/lipase family protein</fullName>
    </submittedName>
</protein>
<dbReference type="Gene3D" id="2.60.120.260">
    <property type="entry name" value="Galactose-binding domain-like"/>
    <property type="match status" value="1"/>
</dbReference>
<keyword evidence="4" id="KW-1185">Reference proteome</keyword>
<comment type="caution">
    <text evidence="3">The sequence shown here is derived from an EMBL/GenBank/DDBJ whole genome shotgun (WGS) entry which is preliminary data.</text>
</comment>
<reference evidence="3 4" key="1">
    <citation type="submission" date="2024-12" db="EMBL/GenBank/DDBJ databases">
        <title>Forecasting of Potato common scab and diversities of Pathogenic streptomyces spp. in china.</title>
        <authorList>
            <person name="Handique U."/>
            <person name="Wu J."/>
        </authorList>
    </citation>
    <scope>NUCLEOTIDE SEQUENCE [LARGE SCALE GENOMIC DNA]</scope>
    <source>
        <strain evidence="3 4">ZRIMU1530</strain>
    </source>
</reference>
<accession>A0ABW9HUT5</accession>
<feature type="domain" description="SGNH hydrolase-type esterase" evidence="1">
    <location>
        <begin position="175"/>
        <end position="369"/>
    </location>
</feature>
<dbReference type="Pfam" id="PF13472">
    <property type="entry name" value="Lipase_GDSL_2"/>
    <property type="match status" value="1"/>
</dbReference>
<evidence type="ECO:0000259" key="1">
    <source>
        <dbReference type="Pfam" id="PF13472"/>
    </source>
</evidence>
<dbReference type="Gene3D" id="3.40.50.1110">
    <property type="entry name" value="SGNH hydrolase"/>
    <property type="match status" value="1"/>
</dbReference>
<evidence type="ECO:0000313" key="3">
    <source>
        <dbReference type="EMBL" id="MFM9611860.1"/>
    </source>
</evidence>
<feature type="domain" description="SsfX3-like N-terminal" evidence="2">
    <location>
        <begin position="14"/>
        <end position="113"/>
    </location>
</feature>
<dbReference type="RefSeq" id="WP_409122478.1">
    <property type="nucleotide sequence ID" value="NZ_JBJVNI010000013.1"/>
</dbReference>
<evidence type="ECO:0000313" key="4">
    <source>
        <dbReference type="Proteomes" id="UP001631957"/>
    </source>
</evidence>
<evidence type="ECO:0000259" key="2">
    <source>
        <dbReference type="Pfam" id="PF21181"/>
    </source>
</evidence>
<dbReference type="InterPro" id="IPR036514">
    <property type="entry name" value="SGNH_hydro_sf"/>
</dbReference>
<dbReference type="EMBL" id="JBJVNI010000013">
    <property type="protein sequence ID" value="MFM9611860.1"/>
    <property type="molecule type" value="Genomic_DNA"/>
</dbReference>
<proteinExistence type="predicted"/>
<organism evidence="3 4">
    <name type="scientific">Streptomyces niveiscabiei</name>
    <dbReference type="NCBI Taxonomy" id="164115"/>
    <lineage>
        <taxon>Bacteria</taxon>
        <taxon>Bacillati</taxon>
        <taxon>Actinomycetota</taxon>
        <taxon>Actinomycetes</taxon>
        <taxon>Kitasatosporales</taxon>
        <taxon>Streptomycetaceae</taxon>
        <taxon>Streptomyces</taxon>
    </lineage>
</organism>
<dbReference type="InterPro" id="IPR048977">
    <property type="entry name" value="SsfX3-like_N"/>
</dbReference>
<dbReference type="SUPFAM" id="SSF52266">
    <property type="entry name" value="SGNH hydrolase"/>
    <property type="match status" value="1"/>
</dbReference>
<name>A0ABW9HUT5_9ACTN</name>
<dbReference type="InterPro" id="IPR013830">
    <property type="entry name" value="SGNH_hydro"/>
</dbReference>
<sequence length="388" mass="41956">MPQYETPVTADLIRGALDLEPTPDGGLIPHRLPPRARKQNTDPQLAAVEVQPSGVRVAFRTSATDVELVVVPTNRMYAAAPPRPPALYDLLVDGELTAQAAATGGHTLTVDMATGATEFTEGPPGTVRFTGLPDRPKDIEIWLPYAQKTELRTLRTNAPITPPAPSPRPLWLHHGSSISHGTDAASPTAIWPAVAARLGGIDLLNLGFGGSAMLDQFTARAIRDTPADLITLKIGINIANADAMRMRAFGPAVHGFLDTIRDGHPNTPIVLISPIHCPIHETTPGPGALDTEAYAQGKLKFLATGDPQEAARGRLTLVTMREALERIVAERAEEDDKLTYLDGRDLYGPEDDDLPLPDDLHPDTNTHQRMGERFAERVLKKEGWAQML</sequence>
<gene>
    <name evidence="3" type="ORF">ACKI18_24505</name>
</gene>